<reference evidence="4" key="1">
    <citation type="submission" date="2017-02" db="UniProtKB">
        <authorList>
            <consortium name="WormBaseParasite"/>
        </authorList>
    </citation>
    <scope>IDENTIFICATION</scope>
</reference>
<evidence type="ECO:0000313" key="4">
    <source>
        <dbReference type="WBParaSite" id="HNAJ_0000871501-mRNA-1"/>
    </source>
</evidence>
<dbReference type="GO" id="GO:0005737">
    <property type="term" value="C:cytoplasm"/>
    <property type="evidence" value="ECO:0007669"/>
    <property type="project" value="TreeGrafter"/>
</dbReference>
<evidence type="ECO:0000313" key="2">
    <source>
        <dbReference type="EMBL" id="VDO04781.1"/>
    </source>
</evidence>
<dbReference type="InterPro" id="IPR001279">
    <property type="entry name" value="Metallo-B-lactamas"/>
</dbReference>
<dbReference type="InterPro" id="IPR036866">
    <property type="entry name" value="RibonucZ/Hydroxyglut_hydro"/>
</dbReference>
<gene>
    <name evidence="2" type="ORF">HNAJ_LOCUS8711</name>
</gene>
<dbReference type="OrthoDB" id="332863at2759"/>
<dbReference type="SUPFAM" id="SSF56281">
    <property type="entry name" value="Metallo-hydrolase/oxidoreductase"/>
    <property type="match status" value="1"/>
</dbReference>
<dbReference type="Gene3D" id="3.60.15.10">
    <property type="entry name" value="Ribonuclease Z/Hydroxyacylglutathione hydrolase-like"/>
    <property type="match status" value="1"/>
</dbReference>
<proteinExistence type="predicted"/>
<dbReference type="Proteomes" id="UP000278807">
    <property type="component" value="Unassembled WGS sequence"/>
</dbReference>
<organism evidence="4">
    <name type="scientific">Rodentolepis nana</name>
    <name type="common">Dwarf tapeworm</name>
    <name type="synonym">Hymenolepis nana</name>
    <dbReference type="NCBI Taxonomy" id="102285"/>
    <lineage>
        <taxon>Eukaryota</taxon>
        <taxon>Metazoa</taxon>
        <taxon>Spiralia</taxon>
        <taxon>Lophotrochozoa</taxon>
        <taxon>Platyhelminthes</taxon>
        <taxon>Cestoda</taxon>
        <taxon>Eucestoda</taxon>
        <taxon>Cyclophyllidea</taxon>
        <taxon>Hymenolepididae</taxon>
        <taxon>Rodentolepis</taxon>
    </lineage>
</organism>
<name>A0A0R3TMY7_RODNA</name>
<reference evidence="2 3" key="2">
    <citation type="submission" date="2018-11" db="EMBL/GenBank/DDBJ databases">
        <authorList>
            <consortium name="Pathogen Informatics"/>
        </authorList>
    </citation>
    <scope>NUCLEOTIDE SEQUENCE [LARGE SCALE GENOMIC DNA]</scope>
</reference>
<dbReference type="EMBL" id="UZAE01012366">
    <property type="protein sequence ID" value="VDO04781.1"/>
    <property type="molecule type" value="Genomic_DNA"/>
</dbReference>
<dbReference type="PANTHER" id="PTHR15032">
    <property type="entry name" value="N-ACYL-PHOSPHATIDYLETHANOLAMINE-HYDROLYZING PHOSPHOLIPASE D"/>
    <property type="match status" value="1"/>
</dbReference>
<sequence length="129" mass="14882">MLVNHLVPQPVVIIDDLPHIDAVLISHNHYDHLDVNSVQNLDKRFPNLYWFVPSGIRAFILATVSHANRDRVQEFMWWEEKPIGDTGIKAVFTPAQHWSARNLVFDSFAVSLKFTIQTQLKHLNLSSQN</sequence>
<dbReference type="AlphaFoldDB" id="A0A0R3TMY7"/>
<dbReference type="WBParaSite" id="HNAJ_0000871501-mRNA-1">
    <property type="protein sequence ID" value="HNAJ_0000871501-mRNA-1"/>
    <property type="gene ID" value="HNAJ_0000871501"/>
</dbReference>
<evidence type="ECO:0000259" key="1">
    <source>
        <dbReference type="Pfam" id="PF12706"/>
    </source>
</evidence>
<keyword evidence="3" id="KW-1185">Reference proteome</keyword>
<protein>
    <submittedName>
        <fullName evidence="4">Lactamase_B domain-containing protein</fullName>
    </submittedName>
</protein>
<feature type="domain" description="Metallo-beta-lactamase" evidence="1">
    <location>
        <begin position="7"/>
        <end position="101"/>
    </location>
</feature>
<accession>A0A0R3TMY7</accession>
<dbReference type="STRING" id="102285.A0A0R3TMY7"/>
<dbReference type="Pfam" id="PF12706">
    <property type="entry name" value="Lactamase_B_2"/>
    <property type="match status" value="1"/>
</dbReference>
<dbReference type="PANTHER" id="PTHR15032:SF4">
    <property type="entry name" value="N-ACYL-PHOSPHATIDYLETHANOLAMINE-HYDROLYZING PHOSPHOLIPASE D"/>
    <property type="match status" value="1"/>
</dbReference>
<evidence type="ECO:0000313" key="3">
    <source>
        <dbReference type="Proteomes" id="UP000278807"/>
    </source>
</evidence>